<name>A0A2P2Q1I2_RHIMU</name>
<dbReference type="EMBL" id="GGEC01080308">
    <property type="protein sequence ID" value="MBX60792.1"/>
    <property type="molecule type" value="Transcribed_RNA"/>
</dbReference>
<protein>
    <submittedName>
        <fullName evidence="1">Uncharacterized protein</fullName>
    </submittedName>
</protein>
<dbReference type="AlphaFoldDB" id="A0A2P2Q1I2"/>
<accession>A0A2P2Q1I2</accession>
<sequence>MLKAPVIQRLQIFKFVNCKRSNGAGQLQYFWELKFGAVLNLQTFKRRQGMKTLVIQ</sequence>
<evidence type="ECO:0000313" key="1">
    <source>
        <dbReference type="EMBL" id="MBX60792.1"/>
    </source>
</evidence>
<proteinExistence type="predicted"/>
<organism evidence="1">
    <name type="scientific">Rhizophora mucronata</name>
    <name type="common">Asiatic mangrove</name>
    <dbReference type="NCBI Taxonomy" id="61149"/>
    <lineage>
        <taxon>Eukaryota</taxon>
        <taxon>Viridiplantae</taxon>
        <taxon>Streptophyta</taxon>
        <taxon>Embryophyta</taxon>
        <taxon>Tracheophyta</taxon>
        <taxon>Spermatophyta</taxon>
        <taxon>Magnoliopsida</taxon>
        <taxon>eudicotyledons</taxon>
        <taxon>Gunneridae</taxon>
        <taxon>Pentapetalae</taxon>
        <taxon>rosids</taxon>
        <taxon>fabids</taxon>
        <taxon>Malpighiales</taxon>
        <taxon>Rhizophoraceae</taxon>
        <taxon>Rhizophora</taxon>
    </lineage>
</organism>
<reference evidence="1" key="1">
    <citation type="submission" date="2018-02" db="EMBL/GenBank/DDBJ databases">
        <title>Rhizophora mucronata_Transcriptome.</title>
        <authorList>
            <person name="Meera S.P."/>
            <person name="Sreeshan A."/>
            <person name="Augustine A."/>
        </authorList>
    </citation>
    <scope>NUCLEOTIDE SEQUENCE</scope>
    <source>
        <tissue evidence="1">Leaf</tissue>
    </source>
</reference>